<sequence>MSAINAIRIASKTQPAKQSLIFLHGLGDTGSGWSFLAEQLQRDPAFRNTSFIFPNAPVMGVTANGNDPTTAWFDIHSWDNVQLQPDESGFLKSLNVIEKLVGEQIQNGVDPQNIVVGGFSQGAALALASAATLPTKIAGFVSLSGFPMINDKLLEIKNATNSDTPVFHGHGDQDTIVPLNDGQSAKQFFTKRCGVSNYTLNIYPGMGHSACPEEIDDLVKFFKKVLRLN</sequence>
<dbReference type="EC" id="3.1.2.22" evidence="2"/>
<dbReference type="GO" id="GO:0006631">
    <property type="term" value="P:fatty acid metabolic process"/>
    <property type="evidence" value="ECO:0007669"/>
    <property type="project" value="UniProtKB-KW"/>
</dbReference>
<feature type="domain" description="Phospholipase/carboxylesterase/thioesterase" evidence="10">
    <location>
        <begin position="7"/>
        <end position="225"/>
    </location>
</feature>
<dbReference type="InterPro" id="IPR029058">
    <property type="entry name" value="AB_hydrolase_fold"/>
</dbReference>
<proteinExistence type="inferred from homology"/>
<evidence type="ECO:0000313" key="12">
    <source>
        <dbReference type="Proteomes" id="UP000236544"/>
    </source>
</evidence>
<dbReference type="EMBL" id="LN890532">
    <property type="protein sequence ID" value="CUS25139.1"/>
    <property type="molecule type" value="Genomic_DNA"/>
</dbReference>
<name>A0A0P1KY50_9SACH</name>
<organism evidence="11 12">
    <name type="scientific">Lachancea quebecensis</name>
    <dbReference type="NCBI Taxonomy" id="1654605"/>
    <lineage>
        <taxon>Eukaryota</taxon>
        <taxon>Fungi</taxon>
        <taxon>Dikarya</taxon>
        <taxon>Ascomycota</taxon>
        <taxon>Saccharomycotina</taxon>
        <taxon>Saccharomycetes</taxon>
        <taxon>Saccharomycetales</taxon>
        <taxon>Saccharomycetaceae</taxon>
        <taxon>Lachancea</taxon>
    </lineage>
</organism>
<evidence type="ECO:0000256" key="2">
    <source>
        <dbReference type="ARBA" id="ARBA00012423"/>
    </source>
</evidence>
<dbReference type="InterPro" id="IPR003140">
    <property type="entry name" value="PLipase/COase/thioEstase"/>
</dbReference>
<evidence type="ECO:0000256" key="1">
    <source>
        <dbReference type="ARBA" id="ARBA00006499"/>
    </source>
</evidence>
<comment type="similarity">
    <text evidence="1">Belongs to the AB hydrolase superfamily. AB hydrolase 2 family.</text>
</comment>
<dbReference type="OrthoDB" id="2418081at2759"/>
<protein>
    <recommendedName>
        <fullName evidence="3">Acyl-protein thioesterase 1</fullName>
        <ecNumber evidence="2">3.1.2.22</ecNumber>
    </recommendedName>
    <alternativeName>
        <fullName evidence="8">Palmitoyl-protein hydrolase</fullName>
    </alternativeName>
</protein>
<evidence type="ECO:0000256" key="6">
    <source>
        <dbReference type="ARBA" id="ARBA00022832"/>
    </source>
</evidence>
<dbReference type="SUPFAM" id="SSF53474">
    <property type="entry name" value="alpha/beta-Hydrolases"/>
    <property type="match status" value="1"/>
</dbReference>
<evidence type="ECO:0000256" key="3">
    <source>
        <dbReference type="ARBA" id="ARBA00014923"/>
    </source>
</evidence>
<evidence type="ECO:0000313" key="11">
    <source>
        <dbReference type="EMBL" id="CUS25139.1"/>
    </source>
</evidence>
<keyword evidence="4" id="KW-0719">Serine esterase</keyword>
<evidence type="ECO:0000256" key="9">
    <source>
        <dbReference type="ARBA" id="ARBA00047337"/>
    </source>
</evidence>
<dbReference type="InterPro" id="IPR050565">
    <property type="entry name" value="LYPA1-2/EST-like"/>
</dbReference>
<dbReference type="Proteomes" id="UP000236544">
    <property type="component" value="Unassembled WGS sequence"/>
</dbReference>
<evidence type="ECO:0000256" key="5">
    <source>
        <dbReference type="ARBA" id="ARBA00022801"/>
    </source>
</evidence>
<keyword evidence="5" id="KW-0378">Hydrolase</keyword>
<accession>A0A0P1KY50</accession>
<reference evidence="12" key="1">
    <citation type="submission" date="2015-10" db="EMBL/GenBank/DDBJ databases">
        <authorList>
            <person name="Devillers H."/>
        </authorList>
    </citation>
    <scope>NUCLEOTIDE SEQUENCE [LARGE SCALE GENOMIC DNA]</scope>
</reference>
<dbReference type="Pfam" id="PF02230">
    <property type="entry name" value="Abhydrolase_2"/>
    <property type="match status" value="1"/>
</dbReference>
<dbReference type="Gene3D" id="3.40.50.1820">
    <property type="entry name" value="alpha/beta hydrolase"/>
    <property type="match status" value="1"/>
</dbReference>
<evidence type="ECO:0000256" key="4">
    <source>
        <dbReference type="ARBA" id="ARBA00022487"/>
    </source>
</evidence>
<evidence type="ECO:0000259" key="10">
    <source>
        <dbReference type="Pfam" id="PF02230"/>
    </source>
</evidence>
<keyword evidence="6" id="KW-0276">Fatty acid metabolism</keyword>
<dbReference type="PANTHER" id="PTHR10655:SF17">
    <property type="entry name" value="LYSOPHOSPHOLIPASE-LIKE PROTEIN 1"/>
    <property type="match status" value="1"/>
</dbReference>
<keyword evidence="6" id="KW-0443">Lipid metabolism</keyword>
<evidence type="ECO:0000256" key="8">
    <source>
        <dbReference type="ARBA" id="ARBA00031195"/>
    </source>
</evidence>
<keyword evidence="12" id="KW-1185">Reference proteome</keyword>
<evidence type="ECO:0000256" key="7">
    <source>
        <dbReference type="ARBA" id="ARBA00029392"/>
    </source>
</evidence>
<dbReference type="GO" id="GO:0052689">
    <property type="term" value="F:carboxylic ester hydrolase activity"/>
    <property type="evidence" value="ECO:0007669"/>
    <property type="project" value="UniProtKB-KW"/>
</dbReference>
<dbReference type="GO" id="GO:0008474">
    <property type="term" value="F:palmitoyl-(protein) hydrolase activity"/>
    <property type="evidence" value="ECO:0007669"/>
    <property type="project" value="UniProtKB-EC"/>
</dbReference>
<gene>
    <name evidence="11" type="ORF">LAQU0_S28e00342g</name>
</gene>
<comment type="function">
    <text evidence="7">Hydrolyzes fatty acids from S-acylated cysteine residues in proteins with a strong preference for palmitoylated G-alpha proteins over other acyl substrates. Mediates the deacylation of G-alpha proteins such as GPA1 in vivo, but has weak or no activity toward palmitoylated Ras proteins. Has weak lysophospholipase activity in vitro; however such activity may not exist in vivo.</text>
</comment>
<dbReference type="GO" id="GO:0005737">
    <property type="term" value="C:cytoplasm"/>
    <property type="evidence" value="ECO:0007669"/>
    <property type="project" value="TreeGrafter"/>
</dbReference>
<dbReference type="PANTHER" id="PTHR10655">
    <property type="entry name" value="LYSOPHOSPHOLIPASE-RELATED"/>
    <property type="match status" value="1"/>
</dbReference>
<comment type="catalytic activity">
    <reaction evidence="9">
        <text>S-hexadecanoyl-L-cysteinyl-[protein] + H2O = L-cysteinyl-[protein] + hexadecanoate + H(+)</text>
        <dbReference type="Rhea" id="RHEA:19233"/>
        <dbReference type="Rhea" id="RHEA-COMP:10131"/>
        <dbReference type="Rhea" id="RHEA-COMP:11032"/>
        <dbReference type="ChEBI" id="CHEBI:7896"/>
        <dbReference type="ChEBI" id="CHEBI:15377"/>
        <dbReference type="ChEBI" id="CHEBI:15378"/>
        <dbReference type="ChEBI" id="CHEBI:29950"/>
        <dbReference type="ChEBI" id="CHEBI:74151"/>
        <dbReference type="EC" id="3.1.2.22"/>
    </reaction>
</comment>
<dbReference type="AlphaFoldDB" id="A0A0P1KY50"/>